<reference evidence="1" key="2">
    <citation type="submission" date="2025-09" db="UniProtKB">
        <authorList>
            <consortium name="Ensembl"/>
        </authorList>
    </citation>
    <scope>IDENTIFICATION</scope>
</reference>
<evidence type="ECO:0000313" key="2">
    <source>
        <dbReference type="Proteomes" id="UP000694404"/>
    </source>
</evidence>
<keyword evidence="2" id="KW-1185">Reference proteome</keyword>
<accession>A0A8C0IU61</accession>
<evidence type="ECO:0000313" key="1">
    <source>
        <dbReference type="Ensembl" id="ENSCABP00000019602.1"/>
    </source>
</evidence>
<dbReference type="Gene3D" id="1.10.720.30">
    <property type="entry name" value="SAP domain"/>
    <property type="match status" value="1"/>
</dbReference>
<protein>
    <submittedName>
        <fullName evidence="1">Uncharacterized protein</fullName>
    </submittedName>
</protein>
<proteinExistence type="predicted"/>
<name>A0A8C0IU61_CHEAB</name>
<reference evidence="1" key="1">
    <citation type="submission" date="2025-08" db="UniProtKB">
        <authorList>
            <consortium name="Ensembl"/>
        </authorList>
    </citation>
    <scope>IDENTIFICATION</scope>
</reference>
<dbReference type="GeneTree" id="ENSGT00960000189578"/>
<organism evidence="1 2">
    <name type="scientific">Chelonoidis abingdonii</name>
    <name type="common">Abingdon island giant tortoise</name>
    <name type="synonym">Testudo abingdonii</name>
    <dbReference type="NCBI Taxonomy" id="106734"/>
    <lineage>
        <taxon>Eukaryota</taxon>
        <taxon>Metazoa</taxon>
        <taxon>Chordata</taxon>
        <taxon>Craniata</taxon>
        <taxon>Vertebrata</taxon>
        <taxon>Euteleostomi</taxon>
        <taxon>Archelosauria</taxon>
        <taxon>Testudinata</taxon>
        <taxon>Testudines</taxon>
        <taxon>Cryptodira</taxon>
        <taxon>Durocryptodira</taxon>
        <taxon>Testudinoidea</taxon>
        <taxon>Testudinidae</taxon>
        <taxon>Chelonoidis</taxon>
    </lineage>
</organism>
<dbReference type="Ensembl" id="ENSCABT00000021484.1">
    <property type="protein sequence ID" value="ENSCABP00000019602.1"/>
    <property type="gene ID" value="ENSCABG00000014478.1"/>
</dbReference>
<sequence>MEEQKENRLQEAHNEAVACAKRPALPALTPAKQHCRLDGKENNGQHCTSSSSDYGDSVYKEIAVTNGYVNRMSRGELSAKLAEFKLETRREHNYNVKRGVTVFVNFSTTAWPALSAPLAR</sequence>
<dbReference type="Proteomes" id="UP000694404">
    <property type="component" value="Unplaced"/>
</dbReference>
<dbReference type="InterPro" id="IPR036361">
    <property type="entry name" value="SAP_dom_sf"/>
</dbReference>
<dbReference type="AlphaFoldDB" id="A0A8C0IU61"/>